<dbReference type="InterPro" id="IPR007219">
    <property type="entry name" value="XnlR_reg_dom"/>
</dbReference>
<dbReference type="InterPro" id="IPR036864">
    <property type="entry name" value="Zn2-C6_fun-type_DNA-bd_sf"/>
</dbReference>
<feature type="domain" description="Xylanolytic transcriptional activator regulatory" evidence="3">
    <location>
        <begin position="363"/>
        <end position="436"/>
    </location>
</feature>
<feature type="compositionally biased region" description="Basic and acidic residues" evidence="2">
    <location>
        <begin position="115"/>
        <end position="127"/>
    </location>
</feature>
<reference evidence="4 5" key="1">
    <citation type="submission" date="2024-01" db="EMBL/GenBank/DDBJ databases">
        <title>A draft genome for a cacao thread blight-causing isolate of Paramarasmius palmivorus.</title>
        <authorList>
            <person name="Baruah I.K."/>
            <person name="Bukari Y."/>
            <person name="Amoako-Attah I."/>
            <person name="Meinhardt L.W."/>
            <person name="Bailey B.A."/>
            <person name="Cohen S.P."/>
        </authorList>
    </citation>
    <scope>NUCLEOTIDE SEQUENCE [LARGE SCALE GENOMIC DNA]</scope>
    <source>
        <strain evidence="4 5">GH-12</strain>
    </source>
</reference>
<sequence>MSSDEGAGPSATSGKKKRLQGACDMCSFLGLITDDIYRTEEEWVAALWSRPHLTDSLVYSDSANMPGGKCSPCISFNLQCTHNDPVKKRGPKSVYVAYLEGRIKTLEEQISQINRSRESESPQRIKDQPSPASTSSPPASKLTRSSPDFPHIPSRSSPGQSQPAGSSDEEDLAYLALLQHTKKLSLNVMEDRFFGPSSGFMYLKTAYNVKKESTGGDLNDAGNFKRSKFWATQSWEQPLTFPDYHFPDRDLMASLIALYFAHVNCFLPIIHKPTFETNVRQGLHLRDQRFGATLLLVCALGSKFSDDPGVFSAPGQHLSSGWKWYEQVQTFRRTSFDSSSLYEVQYYCLVTLYVYGASSTTAGWTSVGLGIRYAVELGVHRRKPEGHVLTAEDEQKRRAFWVLIALDRSIAGFLGRPPSLREEDFDTELPIDCDDEYWENPDPDLAFKQPAHIPSRSSAFISLVKLYDISAFAMRNIYSIKKSKVISGLFGDQWEQKIIAEITSAMNEWLHSLPDHLQWNPDRKPTKDAFYSQTVYLHTIYYDTQIQIHKAFCEKHSQLSFPAILMCSKAARMCVDILETHLEYGPLGMPETICAAYNAGVALLTDIWRSKHSGLKTDKMMEDAERALGILQALEERWSLAGRFRDFLGDLARGLEFSGAESSGKRQSSLGFEGKDVRESWNLDHSQSAGLYPTQTEVSSPAQYAAQTNYYPQQPQQPPHPRYHHNPSIPSIAHTNRKISPMVPPPNQAQYSYDYPTSTVQMGQREQYGGQLESAGYSRSSSTDSSQSQMVMNHPTQYNQGYADQPVYQDVGMATTNAGSIPQDQNRHAQQARYMQDTSGMTPVNQGQNYGHAIHHHPNISGWQGGQHPTHYGGYNFDDMGHYIESMAYLNGFMDRNSEMNYANVNAS</sequence>
<feature type="compositionally biased region" description="Low complexity" evidence="2">
    <location>
        <begin position="153"/>
        <end position="166"/>
    </location>
</feature>
<keyword evidence="1" id="KW-0539">Nucleus</keyword>
<proteinExistence type="predicted"/>
<dbReference type="GO" id="GO:0006351">
    <property type="term" value="P:DNA-templated transcription"/>
    <property type="evidence" value="ECO:0007669"/>
    <property type="project" value="InterPro"/>
</dbReference>
<evidence type="ECO:0000256" key="2">
    <source>
        <dbReference type="SAM" id="MobiDB-lite"/>
    </source>
</evidence>
<dbReference type="Proteomes" id="UP001383192">
    <property type="component" value="Unassembled WGS sequence"/>
</dbReference>
<feature type="compositionally biased region" description="Low complexity" evidence="2">
    <location>
        <begin position="129"/>
        <end position="140"/>
    </location>
</feature>
<dbReference type="Pfam" id="PF04082">
    <property type="entry name" value="Fungal_trans"/>
    <property type="match status" value="1"/>
</dbReference>
<name>A0AAW0CNJ2_9AGAR</name>
<comment type="caution">
    <text evidence="4">The sequence shown here is derived from an EMBL/GenBank/DDBJ whole genome shotgun (WGS) entry which is preliminary data.</text>
</comment>
<keyword evidence="5" id="KW-1185">Reference proteome</keyword>
<dbReference type="Gene3D" id="4.10.240.10">
    <property type="entry name" value="Zn(2)-C6 fungal-type DNA-binding domain"/>
    <property type="match status" value="1"/>
</dbReference>
<dbReference type="GO" id="GO:0000981">
    <property type="term" value="F:DNA-binding transcription factor activity, RNA polymerase II-specific"/>
    <property type="evidence" value="ECO:0007669"/>
    <property type="project" value="InterPro"/>
</dbReference>
<feature type="region of interest" description="Disordered" evidence="2">
    <location>
        <begin position="769"/>
        <end position="789"/>
    </location>
</feature>
<dbReference type="GO" id="GO:0008270">
    <property type="term" value="F:zinc ion binding"/>
    <property type="evidence" value="ECO:0007669"/>
    <property type="project" value="InterPro"/>
</dbReference>
<organism evidence="4 5">
    <name type="scientific">Paramarasmius palmivorus</name>
    <dbReference type="NCBI Taxonomy" id="297713"/>
    <lineage>
        <taxon>Eukaryota</taxon>
        <taxon>Fungi</taxon>
        <taxon>Dikarya</taxon>
        <taxon>Basidiomycota</taxon>
        <taxon>Agaricomycotina</taxon>
        <taxon>Agaricomycetes</taxon>
        <taxon>Agaricomycetidae</taxon>
        <taxon>Agaricales</taxon>
        <taxon>Marasmiineae</taxon>
        <taxon>Marasmiaceae</taxon>
        <taxon>Paramarasmius</taxon>
    </lineage>
</organism>
<dbReference type="PANTHER" id="PTHR46910:SF38">
    <property type="entry name" value="ZN(2)-C6 FUNGAL-TYPE DOMAIN-CONTAINING PROTEIN"/>
    <property type="match status" value="1"/>
</dbReference>
<feature type="region of interest" description="Disordered" evidence="2">
    <location>
        <begin position="112"/>
        <end position="169"/>
    </location>
</feature>
<dbReference type="GO" id="GO:0003677">
    <property type="term" value="F:DNA binding"/>
    <property type="evidence" value="ECO:0007669"/>
    <property type="project" value="InterPro"/>
</dbReference>
<dbReference type="CDD" id="cd12148">
    <property type="entry name" value="fungal_TF_MHR"/>
    <property type="match status" value="1"/>
</dbReference>
<evidence type="ECO:0000259" key="3">
    <source>
        <dbReference type="SMART" id="SM00906"/>
    </source>
</evidence>
<dbReference type="InterPro" id="IPR050987">
    <property type="entry name" value="AtrR-like"/>
</dbReference>
<evidence type="ECO:0000313" key="5">
    <source>
        <dbReference type="Proteomes" id="UP001383192"/>
    </source>
</evidence>
<feature type="region of interest" description="Disordered" evidence="2">
    <location>
        <begin position="711"/>
        <end position="751"/>
    </location>
</feature>
<accession>A0AAW0CNJ2</accession>
<feature type="compositionally biased region" description="Low complexity" evidence="2">
    <location>
        <begin position="774"/>
        <end position="788"/>
    </location>
</feature>
<dbReference type="SMART" id="SM00906">
    <property type="entry name" value="Fungal_trans"/>
    <property type="match status" value="1"/>
</dbReference>
<evidence type="ECO:0000313" key="4">
    <source>
        <dbReference type="EMBL" id="KAK7040083.1"/>
    </source>
</evidence>
<dbReference type="AlphaFoldDB" id="A0AAW0CNJ2"/>
<gene>
    <name evidence="4" type="primary">GIN1_12</name>
    <name evidence="4" type="ORF">VNI00_009888</name>
</gene>
<evidence type="ECO:0000256" key="1">
    <source>
        <dbReference type="ARBA" id="ARBA00023242"/>
    </source>
</evidence>
<dbReference type="PANTHER" id="PTHR46910">
    <property type="entry name" value="TRANSCRIPTION FACTOR PDR1"/>
    <property type="match status" value="1"/>
</dbReference>
<dbReference type="EMBL" id="JAYKXP010000038">
    <property type="protein sequence ID" value="KAK7040083.1"/>
    <property type="molecule type" value="Genomic_DNA"/>
</dbReference>
<protein>
    <submittedName>
        <fullName evidence="4">Gypsy retrotransposon integrase-like protein 1</fullName>
    </submittedName>
</protein>